<dbReference type="Pfam" id="PF05523">
    <property type="entry name" value="FdtA"/>
    <property type="match status" value="1"/>
</dbReference>
<evidence type="ECO:0000313" key="2">
    <source>
        <dbReference type="EMBL" id="EGG52777.1"/>
    </source>
</evidence>
<dbReference type="InterPro" id="IPR014710">
    <property type="entry name" value="RmlC-like_jellyroll"/>
</dbReference>
<dbReference type="GeneID" id="98398141"/>
<feature type="domain" description="Sugar 3,4-ketoisomerase QdtA cupin" evidence="1">
    <location>
        <begin position="1"/>
        <end position="125"/>
    </location>
</feature>
<dbReference type="HOGENOM" id="CLU_127501_1_0_10"/>
<dbReference type="CDD" id="cd20292">
    <property type="entry name" value="cupin_QdtA-like"/>
    <property type="match status" value="1"/>
</dbReference>
<reference evidence="2 3" key="1">
    <citation type="submission" date="2011-02" db="EMBL/GenBank/DDBJ databases">
        <authorList>
            <person name="Weinstock G."/>
            <person name="Sodergren E."/>
            <person name="Clifton S."/>
            <person name="Fulton L."/>
            <person name="Fulton B."/>
            <person name="Courtney L."/>
            <person name="Fronick C."/>
            <person name="Harrison M."/>
            <person name="Strong C."/>
            <person name="Farmer C."/>
            <person name="Delahaunty K."/>
            <person name="Markovic C."/>
            <person name="Hall O."/>
            <person name="Minx P."/>
            <person name="Tomlinson C."/>
            <person name="Mitreva M."/>
            <person name="Hou S."/>
            <person name="Chen J."/>
            <person name="Wollam A."/>
            <person name="Pepin K.H."/>
            <person name="Johnson M."/>
            <person name="Bhonagiri V."/>
            <person name="Zhang X."/>
            <person name="Suruliraj S."/>
            <person name="Warren W."/>
            <person name="Chinwalla A."/>
            <person name="Mardis E.R."/>
            <person name="Wilson R.K."/>
        </authorList>
    </citation>
    <scope>NUCLEOTIDE SEQUENCE [LARGE SCALE GENOMIC DNA]</scope>
    <source>
        <strain evidence="2 3">YIT 11841</strain>
    </source>
</reference>
<dbReference type="eggNOG" id="COG0110">
    <property type="taxonomic scope" value="Bacteria"/>
</dbReference>
<evidence type="ECO:0000259" key="1">
    <source>
        <dbReference type="Pfam" id="PF05523"/>
    </source>
</evidence>
<organism evidence="2 3">
    <name type="scientific">Paraprevotella xylaniphila YIT 11841</name>
    <dbReference type="NCBI Taxonomy" id="762982"/>
    <lineage>
        <taxon>Bacteria</taxon>
        <taxon>Pseudomonadati</taxon>
        <taxon>Bacteroidota</taxon>
        <taxon>Bacteroidia</taxon>
        <taxon>Bacteroidales</taxon>
        <taxon>Prevotellaceae</taxon>
        <taxon>Paraprevotella</taxon>
    </lineage>
</organism>
<proteinExistence type="predicted"/>
<dbReference type="RefSeq" id="WP_008628039.1">
    <property type="nucleotide sequence ID" value="NZ_GL883865.1"/>
</dbReference>
<dbReference type="AlphaFoldDB" id="F3QVJ6"/>
<dbReference type="InterPro" id="IPR008894">
    <property type="entry name" value="QdtA_cupin_dom"/>
</dbReference>
<dbReference type="SUPFAM" id="SSF51182">
    <property type="entry name" value="RmlC-like cupins"/>
    <property type="match status" value="1"/>
</dbReference>
<dbReference type="Gene3D" id="2.60.120.10">
    <property type="entry name" value="Jelly Rolls"/>
    <property type="match status" value="1"/>
</dbReference>
<dbReference type="Proteomes" id="UP000005546">
    <property type="component" value="Unassembled WGS sequence"/>
</dbReference>
<dbReference type="EMBL" id="AFBR01000065">
    <property type="protein sequence ID" value="EGG52777.1"/>
    <property type="molecule type" value="Genomic_DNA"/>
</dbReference>
<gene>
    <name evidence="2" type="ORF">HMPREF9442_02222</name>
</gene>
<dbReference type="OrthoDB" id="9795513at2"/>
<keyword evidence="3" id="KW-1185">Reference proteome</keyword>
<evidence type="ECO:0000313" key="3">
    <source>
        <dbReference type="Proteomes" id="UP000005546"/>
    </source>
</evidence>
<dbReference type="InterPro" id="IPR011051">
    <property type="entry name" value="RmlC_Cupin_sf"/>
</dbReference>
<accession>F3QVJ6</accession>
<comment type="caution">
    <text evidence="2">The sequence shown here is derived from an EMBL/GenBank/DDBJ whole genome shotgun (WGS) entry which is preliminary data.</text>
</comment>
<sequence length="128" mass="14843">MKRLKTFTDERGSLTVAETGKDLPFEVKRAYWIYGVPEGHERGKHANRITYQYLVAVKGCVTIALEDKDGRRTYVLDAPDKGLLIPPLTWNELLHFSEDAVLLVLSSQPYRPEMYINSYEEFLRIIHE</sequence>
<protein>
    <submittedName>
        <fullName evidence="2">WxcM-like protein</fullName>
    </submittedName>
</protein>
<name>F3QVJ6_9BACT</name>
<dbReference type="STRING" id="762982.HMPREF9442_02222"/>